<evidence type="ECO:0000313" key="3">
    <source>
        <dbReference type="Proteomes" id="UP001620626"/>
    </source>
</evidence>
<gene>
    <name evidence="2" type="ORF">niasHT_006658</name>
</gene>
<dbReference type="AlphaFoldDB" id="A0ABD2MC63"/>
<reference evidence="2 3" key="1">
    <citation type="submission" date="2024-10" db="EMBL/GenBank/DDBJ databases">
        <authorList>
            <person name="Kim D."/>
        </authorList>
    </citation>
    <scope>NUCLEOTIDE SEQUENCE [LARGE SCALE GENOMIC DNA]</scope>
    <source>
        <strain evidence="2">BH-2024</strain>
    </source>
</reference>
<comment type="caution">
    <text evidence="2">The sequence shown here is derived from an EMBL/GenBank/DDBJ whole genome shotgun (WGS) entry which is preliminary data.</text>
</comment>
<keyword evidence="3" id="KW-1185">Reference proteome</keyword>
<protein>
    <submittedName>
        <fullName evidence="2">Uncharacterized protein</fullName>
    </submittedName>
</protein>
<feature type="region of interest" description="Disordered" evidence="1">
    <location>
        <begin position="20"/>
        <end position="61"/>
    </location>
</feature>
<evidence type="ECO:0000256" key="1">
    <source>
        <dbReference type="SAM" id="MobiDB-lite"/>
    </source>
</evidence>
<organism evidence="2 3">
    <name type="scientific">Heterodera trifolii</name>
    <dbReference type="NCBI Taxonomy" id="157864"/>
    <lineage>
        <taxon>Eukaryota</taxon>
        <taxon>Metazoa</taxon>
        <taxon>Ecdysozoa</taxon>
        <taxon>Nematoda</taxon>
        <taxon>Chromadorea</taxon>
        <taxon>Rhabditida</taxon>
        <taxon>Tylenchina</taxon>
        <taxon>Tylenchomorpha</taxon>
        <taxon>Tylenchoidea</taxon>
        <taxon>Heteroderidae</taxon>
        <taxon>Heteroderinae</taxon>
        <taxon>Heterodera</taxon>
    </lineage>
</organism>
<dbReference type="Proteomes" id="UP001620626">
    <property type="component" value="Unassembled WGS sequence"/>
</dbReference>
<sequence length="98" mass="10467">MGPILNAIFSLASDVPRSEMTLASPRDTHSAPIVLDNDGEQQDVDSSDKAKMPSPPANTIVGSQQPIQVMIGNRGKFGGGGGATKTLHLRRDVFFWAF</sequence>
<proteinExistence type="predicted"/>
<accession>A0ABD2MC63</accession>
<name>A0ABD2MC63_9BILA</name>
<dbReference type="EMBL" id="JBICBT010000077">
    <property type="protein sequence ID" value="KAL3124270.1"/>
    <property type="molecule type" value="Genomic_DNA"/>
</dbReference>
<evidence type="ECO:0000313" key="2">
    <source>
        <dbReference type="EMBL" id="KAL3124270.1"/>
    </source>
</evidence>